<dbReference type="Proteomes" id="UP000266723">
    <property type="component" value="Unassembled WGS sequence"/>
</dbReference>
<reference evidence="3" key="2">
    <citation type="submission" date="2019-12" db="EMBL/GenBank/DDBJ databases">
        <authorList>
            <person name="Studholme D.J."/>
            <person name="Sarris P."/>
        </authorList>
    </citation>
    <scope>NUCLEOTIDE SEQUENCE</scope>
    <source>
        <strain evidence="3">PFS-1207/04</strain>
        <tissue evidence="3">Leaf</tissue>
    </source>
</reference>
<gene>
    <name evidence="3" type="ORF">DY000_02046508</name>
    <name evidence="2" type="ORF">F2Q70_00020690</name>
</gene>
<evidence type="ECO:0000256" key="1">
    <source>
        <dbReference type="SAM" id="MobiDB-lite"/>
    </source>
</evidence>
<dbReference type="EMBL" id="QGKY02001925">
    <property type="protein sequence ID" value="KAF2548326.1"/>
    <property type="molecule type" value="Genomic_DNA"/>
</dbReference>
<feature type="region of interest" description="Disordered" evidence="1">
    <location>
        <begin position="1"/>
        <end position="25"/>
    </location>
</feature>
<reference evidence="3 4" key="3">
    <citation type="journal article" date="2020" name="BMC Genomics">
        <title>Intraspecific diversification of the crop wild relative Brassica cretica Lam. using demographic model selection.</title>
        <authorList>
            <person name="Kioukis A."/>
            <person name="Michalopoulou V.A."/>
            <person name="Briers L."/>
            <person name="Pirintsos S."/>
            <person name="Studholme D.J."/>
            <person name="Pavlidis P."/>
            <person name="Sarris P.F."/>
        </authorList>
    </citation>
    <scope>NUCLEOTIDE SEQUENCE [LARGE SCALE GENOMIC DNA]</scope>
    <source>
        <strain evidence="4">cv. PFS-1207/04</strain>
        <strain evidence="3">PFS-1207/04</strain>
    </source>
</reference>
<evidence type="ECO:0000313" key="4">
    <source>
        <dbReference type="Proteomes" id="UP000266723"/>
    </source>
</evidence>
<reference evidence="2" key="1">
    <citation type="submission" date="2019-12" db="EMBL/GenBank/DDBJ databases">
        <title>Genome sequencing and annotation of Brassica cretica.</title>
        <authorList>
            <person name="Studholme D.J."/>
            <person name="Sarris P.F."/>
        </authorList>
    </citation>
    <scope>NUCLEOTIDE SEQUENCE</scope>
    <source>
        <strain evidence="2">PFS-102/07</strain>
        <tissue evidence="2">Leaf</tissue>
    </source>
</reference>
<dbReference type="AlphaFoldDB" id="A0A3N6RID6"/>
<comment type="caution">
    <text evidence="2">The sequence shown here is derived from an EMBL/GenBank/DDBJ whole genome shotgun (WGS) entry which is preliminary data.</text>
</comment>
<organism evidence="2">
    <name type="scientific">Brassica cretica</name>
    <name type="common">Mustard</name>
    <dbReference type="NCBI Taxonomy" id="69181"/>
    <lineage>
        <taxon>Eukaryota</taxon>
        <taxon>Viridiplantae</taxon>
        <taxon>Streptophyta</taxon>
        <taxon>Embryophyta</taxon>
        <taxon>Tracheophyta</taxon>
        <taxon>Spermatophyta</taxon>
        <taxon>Magnoliopsida</taxon>
        <taxon>eudicotyledons</taxon>
        <taxon>Gunneridae</taxon>
        <taxon>Pentapetalae</taxon>
        <taxon>rosids</taxon>
        <taxon>malvids</taxon>
        <taxon>Brassicales</taxon>
        <taxon>Brassicaceae</taxon>
        <taxon>Brassiceae</taxon>
        <taxon>Brassica</taxon>
    </lineage>
</organism>
<dbReference type="EMBL" id="QGKV02000297">
    <property type="protein sequence ID" value="KAF3611323.1"/>
    <property type="molecule type" value="Genomic_DNA"/>
</dbReference>
<feature type="compositionally biased region" description="Basic and acidic residues" evidence="1">
    <location>
        <begin position="71"/>
        <end position="84"/>
    </location>
</feature>
<proteinExistence type="predicted"/>
<evidence type="ECO:0000313" key="2">
    <source>
        <dbReference type="EMBL" id="KAF2548326.1"/>
    </source>
</evidence>
<feature type="region of interest" description="Disordered" evidence="1">
    <location>
        <begin position="63"/>
        <end position="84"/>
    </location>
</feature>
<keyword evidence="4" id="KW-1185">Reference proteome</keyword>
<evidence type="ECO:0000313" key="3">
    <source>
        <dbReference type="EMBL" id="KAF3611323.1"/>
    </source>
</evidence>
<accession>A0A3N6RID6</accession>
<name>A0A3N6RID6_BRACR</name>
<dbReference type="OrthoDB" id="5587616at2759"/>
<protein>
    <submittedName>
        <fullName evidence="2">Uncharacterized protein</fullName>
    </submittedName>
</protein>
<sequence>METEDNIARGLQVSQAQAEEHPPVSTTHTGAARAAASSLDIYSFGCCWKRNEACSDECNFCSAESSPSKKLAPDSSDKADGSSS</sequence>